<organism evidence="1">
    <name type="scientific">Arundo donax</name>
    <name type="common">Giant reed</name>
    <name type="synonym">Donax arundinaceus</name>
    <dbReference type="NCBI Taxonomy" id="35708"/>
    <lineage>
        <taxon>Eukaryota</taxon>
        <taxon>Viridiplantae</taxon>
        <taxon>Streptophyta</taxon>
        <taxon>Embryophyta</taxon>
        <taxon>Tracheophyta</taxon>
        <taxon>Spermatophyta</taxon>
        <taxon>Magnoliopsida</taxon>
        <taxon>Liliopsida</taxon>
        <taxon>Poales</taxon>
        <taxon>Poaceae</taxon>
        <taxon>PACMAD clade</taxon>
        <taxon>Arundinoideae</taxon>
        <taxon>Arundineae</taxon>
        <taxon>Arundo</taxon>
    </lineage>
</organism>
<protein>
    <submittedName>
        <fullName evidence="1">Uncharacterized protein</fullName>
    </submittedName>
</protein>
<reference evidence="1" key="1">
    <citation type="submission" date="2014-09" db="EMBL/GenBank/DDBJ databases">
        <authorList>
            <person name="Magalhaes I.L.F."/>
            <person name="Oliveira U."/>
            <person name="Santos F.R."/>
            <person name="Vidigal T.H.D.A."/>
            <person name="Brescovit A.D."/>
            <person name="Santos A.J."/>
        </authorList>
    </citation>
    <scope>NUCLEOTIDE SEQUENCE</scope>
    <source>
        <tissue evidence="1">Shoot tissue taken approximately 20 cm above the soil surface</tissue>
    </source>
</reference>
<sequence>MHVVLRDDQVGRALLDHVVHLRRVNLPLASLGVGLDGIEVGFPAGGQDVPALVGDGEGCGFGLRRRHGSTLSAHQLLDGMSLRWGLGRGIELRRLEAAAPSPNGLTSWSRL</sequence>
<name>A0A0A9E1W1_ARUDO</name>
<accession>A0A0A9E1W1</accession>
<reference evidence="1" key="2">
    <citation type="journal article" date="2015" name="Data Brief">
        <title>Shoot transcriptome of the giant reed, Arundo donax.</title>
        <authorList>
            <person name="Barrero R.A."/>
            <person name="Guerrero F.D."/>
            <person name="Moolhuijzen P."/>
            <person name="Goolsby J.A."/>
            <person name="Tidwell J."/>
            <person name="Bellgard S.E."/>
            <person name="Bellgard M.I."/>
        </authorList>
    </citation>
    <scope>NUCLEOTIDE SEQUENCE</scope>
    <source>
        <tissue evidence="1">Shoot tissue taken approximately 20 cm above the soil surface</tissue>
    </source>
</reference>
<dbReference type="EMBL" id="GBRH01207918">
    <property type="protein sequence ID" value="JAD89977.1"/>
    <property type="molecule type" value="Transcribed_RNA"/>
</dbReference>
<proteinExistence type="predicted"/>
<evidence type="ECO:0000313" key="1">
    <source>
        <dbReference type="EMBL" id="JAD89977.1"/>
    </source>
</evidence>
<dbReference type="AlphaFoldDB" id="A0A0A9E1W1"/>